<dbReference type="Proteomes" id="UP001595999">
    <property type="component" value="Unassembled WGS sequence"/>
</dbReference>
<dbReference type="PROSITE" id="PS51819">
    <property type="entry name" value="VOC"/>
    <property type="match status" value="1"/>
</dbReference>
<dbReference type="Gene3D" id="3.10.180.10">
    <property type="entry name" value="2,3-Dihydroxybiphenyl 1,2-Dioxygenase, domain 1"/>
    <property type="match status" value="1"/>
</dbReference>
<dbReference type="EMBL" id="JBHSEK010000013">
    <property type="protein sequence ID" value="MFC4491415.1"/>
    <property type="molecule type" value="Genomic_DNA"/>
</dbReference>
<comment type="caution">
    <text evidence="2">The sequence shown here is derived from an EMBL/GenBank/DDBJ whole genome shotgun (WGS) entry which is preliminary data.</text>
</comment>
<dbReference type="Pfam" id="PF00903">
    <property type="entry name" value="Glyoxalase"/>
    <property type="match status" value="1"/>
</dbReference>
<dbReference type="InterPro" id="IPR004360">
    <property type="entry name" value="Glyas_Fos-R_dOase_dom"/>
</dbReference>
<dbReference type="InterPro" id="IPR029068">
    <property type="entry name" value="Glyas_Bleomycin-R_OHBP_Dase"/>
</dbReference>
<evidence type="ECO:0000313" key="3">
    <source>
        <dbReference type="Proteomes" id="UP001595999"/>
    </source>
</evidence>
<gene>
    <name evidence="2" type="ORF">ACFO0R_17535</name>
</gene>
<proteinExistence type="predicted"/>
<reference evidence="3" key="1">
    <citation type="journal article" date="2019" name="Int. J. Syst. Evol. Microbiol.">
        <title>The Global Catalogue of Microorganisms (GCM) 10K type strain sequencing project: providing services to taxonomists for standard genome sequencing and annotation.</title>
        <authorList>
            <consortium name="The Broad Institute Genomics Platform"/>
            <consortium name="The Broad Institute Genome Sequencing Center for Infectious Disease"/>
            <person name="Wu L."/>
            <person name="Ma J."/>
        </authorList>
    </citation>
    <scope>NUCLEOTIDE SEQUENCE [LARGE SCALE GENOMIC DNA]</scope>
    <source>
        <strain evidence="3">CGMCC 4.7608</strain>
    </source>
</reference>
<evidence type="ECO:0000259" key="1">
    <source>
        <dbReference type="PROSITE" id="PS51819"/>
    </source>
</evidence>
<sequence length="161" mass="17324">MAIEVLELHHHGLRMPLSLVEAMGAFYRDVLGLDADAGRWHIPGVPGFFLDLGNDCQIHLLGNDGVSPYAQGADQDPVDNHVALAVRDIAQAEAELLRQGIAHWRQANVAAPELTQLFLRDPAGHLIELHQIGHCRCKASDRDRADALAAAGAQASPPAPN</sequence>
<dbReference type="RefSeq" id="WP_231465084.1">
    <property type="nucleotide sequence ID" value="NZ_JAJOHW010000166.1"/>
</dbReference>
<organism evidence="2 3">
    <name type="scientific">Chromobacterium aquaticum</name>
    <dbReference type="NCBI Taxonomy" id="467180"/>
    <lineage>
        <taxon>Bacteria</taxon>
        <taxon>Pseudomonadati</taxon>
        <taxon>Pseudomonadota</taxon>
        <taxon>Betaproteobacteria</taxon>
        <taxon>Neisseriales</taxon>
        <taxon>Chromobacteriaceae</taxon>
        <taxon>Chromobacterium</taxon>
    </lineage>
</organism>
<accession>A0ABV8ZXS8</accession>
<name>A0ABV8ZXS8_9NEIS</name>
<dbReference type="InterPro" id="IPR037523">
    <property type="entry name" value="VOC_core"/>
</dbReference>
<evidence type="ECO:0000313" key="2">
    <source>
        <dbReference type="EMBL" id="MFC4491415.1"/>
    </source>
</evidence>
<protein>
    <submittedName>
        <fullName evidence="2">VOC family protein</fullName>
    </submittedName>
</protein>
<feature type="domain" description="VOC" evidence="1">
    <location>
        <begin position="7"/>
        <end position="132"/>
    </location>
</feature>
<dbReference type="SUPFAM" id="SSF54593">
    <property type="entry name" value="Glyoxalase/Bleomycin resistance protein/Dihydroxybiphenyl dioxygenase"/>
    <property type="match status" value="1"/>
</dbReference>
<keyword evidence="3" id="KW-1185">Reference proteome</keyword>